<protein>
    <recommendedName>
        <fullName evidence="1">CRAL-TRIO domain-containing protein</fullName>
    </recommendedName>
</protein>
<dbReference type="SUPFAM" id="SSF52087">
    <property type="entry name" value="CRAL/TRIO domain"/>
    <property type="match status" value="1"/>
</dbReference>
<name>A0ABD1CSA8_CULPP</name>
<dbReference type="PRINTS" id="PR00180">
    <property type="entry name" value="CRETINALDHBP"/>
</dbReference>
<dbReference type="InterPro" id="IPR001251">
    <property type="entry name" value="CRAL-TRIO_dom"/>
</dbReference>
<gene>
    <name evidence="2" type="ORF">pipiens_015052</name>
</gene>
<dbReference type="InterPro" id="IPR036865">
    <property type="entry name" value="CRAL-TRIO_dom_sf"/>
</dbReference>
<dbReference type="Gene3D" id="1.10.8.20">
    <property type="entry name" value="N-terminal domain of phosphatidylinositol transfer protein sec14p"/>
    <property type="match status" value="1"/>
</dbReference>
<proteinExistence type="predicted"/>
<keyword evidence="3" id="KW-1185">Reference proteome</keyword>
<dbReference type="Pfam" id="PF00650">
    <property type="entry name" value="CRAL_TRIO"/>
    <property type="match status" value="1"/>
</dbReference>
<dbReference type="InterPro" id="IPR036273">
    <property type="entry name" value="CRAL/TRIO_N_dom_sf"/>
</dbReference>
<accession>A0ABD1CSA8</accession>
<dbReference type="PANTHER" id="PTHR10174:SF166">
    <property type="entry name" value="LD40136P"/>
    <property type="match status" value="1"/>
</dbReference>
<dbReference type="SUPFAM" id="SSF46938">
    <property type="entry name" value="CRAL/TRIO N-terminal domain"/>
    <property type="match status" value="1"/>
</dbReference>
<sequence>MWVKQSRKDSLCRVENLARRNGCAEVCVDKKPSNFEPYRFTLSAKFEQLARDELREEPEIREQSLTQLRDWIAKHPYIRKCRTDAVFLLRFLRFRKFSVPQAQAAIERYLAMRQTFPDWFQKLDSTEGQILETVDEELMTVMGRDEAGRTLVWIRFGRVNEERLNPIAIFRYLMIFLEVLLDDEEVQVGGFRILVDYSDSTLKQYGMWGISDFKLLMDAVNRSMPFRIREIHAVKLPRFAVAIANVMLSFATPKFKERIFCHSTVLESKSHFDESLWPKQYGGPQDSFELNRALRKLFCEKRAALLALDDMDIDVEHYSSLWNQSGPNNSDIDGGIAGCFRKLNVD</sequence>
<comment type="caution">
    <text evidence="2">The sequence shown here is derived from an EMBL/GenBank/DDBJ whole genome shotgun (WGS) entry which is preliminary data.</text>
</comment>
<dbReference type="PANTHER" id="PTHR10174">
    <property type="entry name" value="ALPHA-TOCOPHEROL TRANSFER PROTEIN-RELATED"/>
    <property type="match status" value="1"/>
</dbReference>
<organism evidence="2 3">
    <name type="scientific">Culex pipiens pipiens</name>
    <name type="common">Northern house mosquito</name>
    <dbReference type="NCBI Taxonomy" id="38569"/>
    <lineage>
        <taxon>Eukaryota</taxon>
        <taxon>Metazoa</taxon>
        <taxon>Ecdysozoa</taxon>
        <taxon>Arthropoda</taxon>
        <taxon>Hexapoda</taxon>
        <taxon>Insecta</taxon>
        <taxon>Pterygota</taxon>
        <taxon>Neoptera</taxon>
        <taxon>Endopterygota</taxon>
        <taxon>Diptera</taxon>
        <taxon>Nematocera</taxon>
        <taxon>Culicoidea</taxon>
        <taxon>Culicidae</taxon>
        <taxon>Culicinae</taxon>
        <taxon>Culicini</taxon>
        <taxon>Culex</taxon>
        <taxon>Culex</taxon>
    </lineage>
</organism>
<reference evidence="2 3" key="1">
    <citation type="submission" date="2024-05" db="EMBL/GenBank/DDBJ databases">
        <title>Culex pipiens pipiens assembly and annotation.</title>
        <authorList>
            <person name="Alout H."/>
            <person name="Durand T."/>
        </authorList>
    </citation>
    <scope>NUCLEOTIDE SEQUENCE [LARGE SCALE GENOMIC DNA]</scope>
    <source>
        <strain evidence="2">HA-2024</strain>
        <tissue evidence="2">Whole body</tissue>
    </source>
</reference>
<dbReference type="EMBL" id="JBEHCU010009797">
    <property type="protein sequence ID" value="KAL1379228.1"/>
    <property type="molecule type" value="Genomic_DNA"/>
</dbReference>
<dbReference type="SMART" id="SM01100">
    <property type="entry name" value="CRAL_TRIO_N"/>
    <property type="match status" value="1"/>
</dbReference>
<dbReference type="Proteomes" id="UP001562425">
    <property type="component" value="Unassembled WGS sequence"/>
</dbReference>
<evidence type="ECO:0000259" key="1">
    <source>
        <dbReference type="PROSITE" id="PS50191"/>
    </source>
</evidence>
<dbReference type="Gene3D" id="3.40.525.10">
    <property type="entry name" value="CRAL-TRIO lipid binding domain"/>
    <property type="match status" value="1"/>
</dbReference>
<evidence type="ECO:0000313" key="2">
    <source>
        <dbReference type="EMBL" id="KAL1379228.1"/>
    </source>
</evidence>
<dbReference type="AlphaFoldDB" id="A0ABD1CSA8"/>
<dbReference type="PROSITE" id="PS50191">
    <property type="entry name" value="CRAL_TRIO"/>
    <property type="match status" value="1"/>
</dbReference>
<dbReference type="CDD" id="cd00170">
    <property type="entry name" value="SEC14"/>
    <property type="match status" value="1"/>
</dbReference>
<dbReference type="InterPro" id="IPR011074">
    <property type="entry name" value="CRAL/TRIO_N_dom"/>
</dbReference>
<dbReference type="SMART" id="SM00516">
    <property type="entry name" value="SEC14"/>
    <property type="match status" value="1"/>
</dbReference>
<feature type="domain" description="CRAL-TRIO" evidence="1">
    <location>
        <begin position="129"/>
        <end position="289"/>
    </location>
</feature>
<evidence type="ECO:0000313" key="3">
    <source>
        <dbReference type="Proteomes" id="UP001562425"/>
    </source>
</evidence>